<dbReference type="Gene3D" id="3.40.50.12780">
    <property type="entry name" value="N-terminal domain of ligase-like"/>
    <property type="match status" value="1"/>
</dbReference>
<feature type="transmembrane region" description="Helical" evidence="3">
    <location>
        <begin position="46"/>
        <end position="65"/>
    </location>
</feature>
<dbReference type="SMART" id="SM00563">
    <property type="entry name" value="PlsC"/>
    <property type="match status" value="1"/>
</dbReference>
<keyword evidence="5" id="KW-0808">Transferase</keyword>
<evidence type="ECO:0000256" key="1">
    <source>
        <dbReference type="ARBA" id="ARBA00006432"/>
    </source>
</evidence>
<dbReference type="SUPFAM" id="SSF56801">
    <property type="entry name" value="Acetyl-CoA synthetase-like"/>
    <property type="match status" value="1"/>
</dbReference>
<feature type="transmembrane region" description="Helical" evidence="3">
    <location>
        <begin position="174"/>
        <end position="198"/>
    </location>
</feature>
<keyword evidence="3" id="KW-0812">Transmembrane</keyword>
<gene>
    <name evidence="5" type="ORF">MNB_SV-15-11</name>
</gene>
<dbReference type="Gene3D" id="3.30.300.30">
    <property type="match status" value="1"/>
</dbReference>
<name>A0A1W1EJB0_9ZZZZ</name>
<feature type="transmembrane region" description="Helical" evidence="3">
    <location>
        <begin position="7"/>
        <end position="26"/>
    </location>
</feature>
<dbReference type="SUPFAM" id="SSF103473">
    <property type="entry name" value="MFS general substrate transporter"/>
    <property type="match status" value="1"/>
</dbReference>
<feature type="transmembrane region" description="Helical" evidence="3">
    <location>
        <begin position="141"/>
        <end position="162"/>
    </location>
</feature>
<dbReference type="InterPro" id="IPR042099">
    <property type="entry name" value="ANL_N_sf"/>
</dbReference>
<feature type="transmembrane region" description="Helical" evidence="3">
    <location>
        <begin position="367"/>
        <end position="386"/>
    </location>
</feature>
<dbReference type="GO" id="GO:0022857">
    <property type="term" value="F:transmembrane transporter activity"/>
    <property type="evidence" value="ECO:0007669"/>
    <property type="project" value="InterPro"/>
</dbReference>
<keyword evidence="3" id="KW-0472">Membrane</keyword>
<feature type="transmembrane region" description="Helical" evidence="3">
    <location>
        <begin position="271"/>
        <end position="295"/>
    </location>
</feature>
<dbReference type="InterPro" id="IPR000873">
    <property type="entry name" value="AMP-dep_synth/lig_dom"/>
</dbReference>
<dbReference type="InterPro" id="IPR002123">
    <property type="entry name" value="Plipid/glycerol_acylTrfase"/>
</dbReference>
<dbReference type="EC" id="6.2.1.20" evidence="5"/>
<dbReference type="InterPro" id="IPR011701">
    <property type="entry name" value="MFS"/>
</dbReference>
<keyword evidence="3" id="KW-1133">Transmembrane helix</keyword>
<dbReference type="PROSITE" id="PS00455">
    <property type="entry name" value="AMP_BINDING"/>
    <property type="match status" value="1"/>
</dbReference>
<dbReference type="SUPFAM" id="SSF69593">
    <property type="entry name" value="Glycerol-3-phosphate (1)-acyltransferase"/>
    <property type="match status" value="1"/>
</dbReference>
<dbReference type="Pfam" id="PF00501">
    <property type="entry name" value="AMP-binding"/>
    <property type="match status" value="1"/>
</dbReference>
<feature type="transmembrane region" description="Helical" evidence="3">
    <location>
        <begin position="666"/>
        <end position="686"/>
    </location>
</feature>
<dbReference type="CDD" id="cd06173">
    <property type="entry name" value="MFS_MefA_like"/>
    <property type="match status" value="1"/>
</dbReference>
<organism evidence="5">
    <name type="scientific">hydrothermal vent metagenome</name>
    <dbReference type="NCBI Taxonomy" id="652676"/>
    <lineage>
        <taxon>unclassified sequences</taxon>
        <taxon>metagenomes</taxon>
        <taxon>ecological metagenomes</taxon>
    </lineage>
</organism>
<accession>A0A1W1EJB0</accession>
<dbReference type="Gene3D" id="1.20.1250.20">
    <property type="entry name" value="MFS general substrate transporter like domains"/>
    <property type="match status" value="1"/>
</dbReference>
<dbReference type="Pfam" id="PF01553">
    <property type="entry name" value="Acyltransferase"/>
    <property type="match status" value="1"/>
</dbReference>
<keyword evidence="5" id="KW-0012">Acyltransferase</keyword>
<dbReference type="AlphaFoldDB" id="A0A1W1EJB0"/>
<reference evidence="5" key="1">
    <citation type="submission" date="2016-10" db="EMBL/GenBank/DDBJ databases">
        <authorList>
            <person name="de Groot N.N."/>
        </authorList>
    </citation>
    <scope>NUCLEOTIDE SEQUENCE</scope>
</reference>
<protein>
    <submittedName>
        <fullName evidence="5">Putative 2-acylglycerophosphoethanolamine acyltransferase / acyl-acyl carrier protein synthetase</fullName>
        <ecNumber evidence="5">6.2.1.20</ecNumber>
    </submittedName>
</protein>
<feature type="transmembrane region" description="Helical" evidence="3">
    <location>
        <begin position="326"/>
        <end position="347"/>
    </location>
</feature>
<feature type="transmembrane region" description="Helical" evidence="3">
    <location>
        <begin position="236"/>
        <end position="259"/>
    </location>
</feature>
<feature type="transmembrane region" description="Helical" evidence="3">
    <location>
        <begin position="302"/>
        <end position="320"/>
    </location>
</feature>
<dbReference type="CDD" id="cd07989">
    <property type="entry name" value="LPLAT_AGPAT-like"/>
    <property type="match status" value="1"/>
</dbReference>
<evidence type="ECO:0000313" key="5">
    <source>
        <dbReference type="EMBL" id="SHO80959.1"/>
    </source>
</evidence>
<evidence type="ECO:0000256" key="2">
    <source>
        <dbReference type="ARBA" id="ARBA00022598"/>
    </source>
</evidence>
<comment type="similarity">
    <text evidence="1">Belongs to the ATP-dependent AMP-binding enzyme family.</text>
</comment>
<dbReference type="GO" id="GO:0016746">
    <property type="term" value="F:acyltransferase activity"/>
    <property type="evidence" value="ECO:0007669"/>
    <property type="project" value="UniProtKB-KW"/>
</dbReference>
<dbReference type="PANTHER" id="PTHR24096">
    <property type="entry name" value="LONG-CHAIN-FATTY-ACID--COA LIGASE"/>
    <property type="match status" value="1"/>
</dbReference>
<feature type="domain" description="Phospholipid/glycerol acyltransferase" evidence="4">
    <location>
        <begin position="445"/>
        <end position="556"/>
    </location>
</feature>
<dbReference type="InterPro" id="IPR036259">
    <property type="entry name" value="MFS_trans_sf"/>
</dbReference>
<dbReference type="EMBL" id="FRYL01000023">
    <property type="protein sequence ID" value="SHO80959.1"/>
    <property type="molecule type" value="Genomic_DNA"/>
</dbReference>
<feature type="transmembrane region" description="Helical" evidence="3">
    <location>
        <begin position="77"/>
        <end position="95"/>
    </location>
</feature>
<dbReference type="GO" id="GO:0016405">
    <property type="term" value="F:CoA-ligase activity"/>
    <property type="evidence" value="ECO:0007669"/>
    <property type="project" value="TreeGrafter"/>
</dbReference>
<sequence length="1133" mass="126657">MKNIIKISGFLPYLIILILNVTVDIAHKITISNVLIKSYDGEQLMILTAIINMLILIPFVLLFSPSGYLSDKYPKDIVIKYASLTAIGLTTLITISYFAGWFVVSFIATLLLATQSAIYSPAKYGMIKELVGEDNLGGANAIVQSLTIVSILVSSIIFTIIFENLYNNELDPNIIVQSLVPIGVSLIILSSLEAFFAFKLPSLKAKNPSSQFKIKKYFNSTYLRVNLQKIQKNKNIWLSIIALSIFWGVAQVVIASFPAHYKLITGDSDTIIIQSILAISSIGLIIGSIIAGYYSKKHIEHGFIPISAIGLSLSLFGFAITTNTTYLYIISLSFGFFGGLFIVPLNATIQYFAPHQSMGKILAGNNFIQNIVMIIFLSISILFVYLGFSTTNLFILSSFIMLIGAFFAIKKLPHLFTRMILFPLLRSRYKLIVDGIENIPKQGGVLLLGNHISWIDWLVVQLASPRAIKFVMIRSIYNRWYLRWFLKFFDVISISNSGSRASMRAIKERLDNGEVVAIFPEGHISYNGQLGEFKRGFEMILKGTTYPIVPFYIRGLWGSSFSRADDKFKEITKKERDIIIAFGNPLASNSNHEVVKQKVIELSYTTWDKYINSSQPLQYYWIKQAKSKLFKRAIVDSLGMDLSNLKFITAVLLFAKIFKNYKSQNIAIILPSSAIGGIINMALLVVGKTIVNLNYSAGVDNISQAIKDANIEHIITSEKFIDKLQSKGFIFDEFINRRLIKVEDISAKFRKKDKIMALVEAFISPIWLLKKLYFKRVDMDSVSAVLFSSGSESKPKGIELTHKNLIANIKQVSAVLNFKNDDTILNSLPIFHSFGLTVTLLLPLTKGVGIISIPDPTDAFNIGKYSTRYRATIIFGTSTFYRIYTKNRKLHPLMFQSIRVAVAGAEKLNEDVAKAFRDKFGITLYEGYGATETTPVVSVNMPNSIELDSMAIITSNKPRSVGQPLPGTVIKIINPTTLEELPIGEDGMILIGGVQVMKGYLNNPTKTDDVIVEIDGIRYYKSGDKGHIDSDGFIFIIDRYSRFAKIGGEMISLLSLEEAINDDDIEVLAVNIPDSKKGEKIVILYIDNEDIIRERAKKLDNIMQPSEYIQVEELPKLASGKSDFGKAKEMAMR</sequence>
<dbReference type="InterPro" id="IPR045851">
    <property type="entry name" value="AMP-bd_C_sf"/>
</dbReference>
<dbReference type="NCBIfam" id="NF006386">
    <property type="entry name" value="PRK08633.1"/>
    <property type="match status" value="1"/>
</dbReference>
<dbReference type="PANTHER" id="PTHR24096:SF149">
    <property type="entry name" value="AMP-BINDING DOMAIN-CONTAINING PROTEIN-RELATED"/>
    <property type="match status" value="1"/>
</dbReference>
<feature type="transmembrane region" description="Helical" evidence="3">
    <location>
        <begin position="392"/>
        <end position="409"/>
    </location>
</feature>
<dbReference type="GO" id="GO:0008922">
    <property type="term" value="F:long-chain fatty acid [acyl-carrier-protein] ligase activity"/>
    <property type="evidence" value="ECO:0007669"/>
    <property type="project" value="UniProtKB-EC"/>
</dbReference>
<dbReference type="Pfam" id="PF07690">
    <property type="entry name" value="MFS_1"/>
    <property type="match status" value="1"/>
</dbReference>
<feature type="transmembrane region" description="Helical" evidence="3">
    <location>
        <begin position="101"/>
        <end position="120"/>
    </location>
</feature>
<evidence type="ECO:0000256" key="3">
    <source>
        <dbReference type="SAM" id="Phobius"/>
    </source>
</evidence>
<evidence type="ECO:0000259" key="4">
    <source>
        <dbReference type="SMART" id="SM00563"/>
    </source>
</evidence>
<dbReference type="InterPro" id="IPR020845">
    <property type="entry name" value="AMP-binding_CS"/>
</dbReference>
<proteinExistence type="inferred from homology"/>
<keyword evidence="2 5" id="KW-0436">Ligase</keyword>